<organism evidence="1 2">
    <name type="scientific">Rhabditophanes sp. KR3021</name>
    <dbReference type="NCBI Taxonomy" id="114890"/>
    <lineage>
        <taxon>Eukaryota</taxon>
        <taxon>Metazoa</taxon>
        <taxon>Ecdysozoa</taxon>
        <taxon>Nematoda</taxon>
        <taxon>Chromadorea</taxon>
        <taxon>Rhabditida</taxon>
        <taxon>Tylenchina</taxon>
        <taxon>Panagrolaimomorpha</taxon>
        <taxon>Strongyloidoidea</taxon>
        <taxon>Alloionematidae</taxon>
        <taxon>Rhabditophanes</taxon>
    </lineage>
</organism>
<dbReference type="Proteomes" id="UP000095286">
    <property type="component" value="Unplaced"/>
</dbReference>
<proteinExistence type="predicted"/>
<evidence type="ECO:0000313" key="2">
    <source>
        <dbReference type="WBParaSite" id="RSKR_0000878100.1"/>
    </source>
</evidence>
<evidence type="ECO:0000313" key="1">
    <source>
        <dbReference type="Proteomes" id="UP000095286"/>
    </source>
</evidence>
<name>A0AC35U9Q2_9BILA</name>
<reference evidence="2" key="1">
    <citation type="submission" date="2016-11" db="UniProtKB">
        <authorList>
            <consortium name="WormBaseParasite"/>
        </authorList>
    </citation>
    <scope>IDENTIFICATION</scope>
    <source>
        <strain evidence="2">KR3021</strain>
    </source>
</reference>
<dbReference type="WBParaSite" id="RSKR_0000878100.1">
    <property type="protein sequence ID" value="RSKR_0000878100.1"/>
    <property type="gene ID" value="RSKR_0000878100"/>
</dbReference>
<protein>
    <submittedName>
        <fullName evidence="2">Uncharacterized protein</fullName>
    </submittedName>
</protein>
<sequence length="248" mass="28556">MSFQKVRGNQNVGFPNVIPHNDTQFGPGHSAAVPGFSSSARPPFVPAPPPFVPRNVDTHVVNELNWFKNKVAVLEETVKDKDKKVQEYKKKLSNVTKECLSKDDEIAEIIKHFKAEREMIKNELNECKQDFAIACLEKKELQLKIDKLIDEISYFEEKDNESNSFITFESDDLNKWHEIEKPFESEMNKVVENFDKIILSNQNPKSVSKKQMDYVAADPQAQMDIVNDILARFSKENLKNLRSVLKKN</sequence>
<accession>A0AC35U9Q2</accession>